<evidence type="ECO:0000256" key="7">
    <source>
        <dbReference type="SAM" id="Phobius"/>
    </source>
</evidence>
<dbReference type="SMART" id="SM00382">
    <property type="entry name" value="AAA"/>
    <property type="match status" value="1"/>
</dbReference>
<evidence type="ECO:0000256" key="6">
    <source>
        <dbReference type="ARBA" id="ARBA00023136"/>
    </source>
</evidence>
<dbReference type="PROSITE" id="PS50893">
    <property type="entry name" value="ABC_TRANSPORTER_2"/>
    <property type="match status" value="1"/>
</dbReference>
<dbReference type="Gene3D" id="1.20.1560.10">
    <property type="entry name" value="ABC transporter type 1, transmembrane domain"/>
    <property type="match status" value="1"/>
</dbReference>
<evidence type="ECO:0000256" key="2">
    <source>
        <dbReference type="ARBA" id="ARBA00022692"/>
    </source>
</evidence>
<dbReference type="InterPro" id="IPR003439">
    <property type="entry name" value="ABC_transporter-like_ATP-bd"/>
</dbReference>
<evidence type="ECO:0000259" key="8">
    <source>
        <dbReference type="PROSITE" id="PS50893"/>
    </source>
</evidence>
<evidence type="ECO:0000313" key="11">
    <source>
        <dbReference type="Proteomes" id="UP001596958"/>
    </source>
</evidence>
<evidence type="ECO:0000256" key="3">
    <source>
        <dbReference type="ARBA" id="ARBA00022741"/>
    </source>
</evidence>
<dbReference type="EMBL" id="JBHTHU010000001">
    <property type="protein sequence ID" value="MFD0749303.1"/>
    <property type="molecule type" value="Genomic_DNA"/>
</dbReference>
<proteinExistence type="predicted"/>
<dbReference type="Proteomes" id="UP001596958">
    <property type="component" value="Unassembled WGS sequence"/>
</dbReference>
<sequence>MTAISGLANAALLAVINYSTSKIVEHSYNTQLILIAIIVYLIYVLTKSRAQKLTAVFAETVVYNVRERIVKYLINTELQEFEELGHAQIYTRLTKDTNEISSSSSLIANGIQSAVLVFFALIYLGFLNTTALFITIVMVAIAISNYFINSNKIKKEIGEATDLETVYFETLNEVTGGFKEIKLHQEKKKNLFDIKLQSVAKKLKEKKTITSAKISFYFVFAQAFFYALLCTMVFVVPVLDGSVLKDLAKITPTILFIIIPLSEAVATFDVVNRATVAVFNLDQLEERLKKNAFGHAEDIVVNEVFNDFKAIQLNHLHFAYYDHAGKEQFAIGPIDVEINKGSTIFIVGGNGSGKSTLVRLLTGLYQPDNGTVSIDGEQITEDNIREYRELFGVIFSDFFLFSELYGVKDVKEKNVFRLLKQMELSDKTGYKDGAFTHLNLSTGQRKRLAMIATLLEDKNVLVFDEWAADQDPEFRKYFYNDLLPEFKSQGKTVIAITHDDQYFNKADKIYKMEYGKFNEFKV</sequence>
<organism evidence="10 11">
    <name type="scientific">Mucilaginibacter calamicampi</name>
    <dbReference type="NCBI Taxonomy" id="1302352"/>
    <lineage>
        <taxon>Bacteria</taxon>
        <taxon>Pseudomonadati</taxon>
        <taxon>Bacteroidota</taxon>
        <taxon>Sphingobacteriia</taxon>
        <taxon>Sphingobacteriales</taxon>
        <taxon>Sphingobacteriaceae</taxon>
        <taxon>Mucilaginibacter</taxon>
    </lineage>
</organism>
<feature type="transmembrane region" description="Helical" evidence="7">
    <location>
        <begin position="130"/>
        <end position="148"/>
    </location>
</feature>
<gene>
    <name evidence="10" type="ORF">ACFQZS_04060</name>
</gene>
<keyword evidence="6 7" id="KW-0472">Membrane</keyword>
<feature type="domain" description="ABC transmembrane type-1" evidence="9">
    <location>
        <begin position="1"/>
        <end position="259"/>
    </location>
</feature>
<dbReference type="PANTHER" id="PTHR24221">
    <property type="entry name" value="ATP-BINDING CASSETTE SUB-FAMILY B"/>
    <property type="match status" value="1"/>
</dbReference>
<dbReference type="PANTHER" id="PTHR24221:SF654">
    <property type="entry name" value="ATP-BINDING CASSETTE SUB-FAMILY B MEMBER 6"/>
    <property type="match status" value="1"/>
</dbReference>
<feature type="transmembrane region" description="Helical" evidence="7">
    <location>
        <begin position="214"/>
        <end position="238"/>
    </location>
</feature>
<evidence type="ECO:0000256" key="1">
    <source>
        <dbReference type="ARBA" id="ARBA00004651"/>
    </source>
</evidence>
<dbReference type="InterPro" id="IPR027417">
    <property type="entry name" value="P-loop_NTPase"/>
</dbReference>
<protein>
    <submittedName>
        <fullName evidence="10">Cyclic peptide export ABC transporter</fullName>
    </submittedName>
</protein>
<name>A0ABW2YSB7_9SPHI</name>
<dbReference type="SUPFAM" id="SSF90123">
    <property type="entry name" value="ABC transporter transmembrane region"/>
    <property type="match status" value="1"/>
</dbReference>
<dbReference type="InterPro" id="IPR011527">
    <property type="entry name" value="ABC1_TM_dom"/>
</dbReference>
<keyword evidence="5 7" id="KW-1133">Transmembrane helix</keyword>
<keyword evidence="3" id="KW-0547">Nucleotide-binding</keyword>
<feature type="transmembrane region" description="Helical" evidence="7">
    <location>
        <begin position="28"/>
        <end position="45"/>
    </location>
</feature>
<dbReference type="Pfam" id="PF00005">
    <property type="entry name" value="ABC_tran"/>
    <property type="match status" value="1"/>
</dbReference>
<dbReference type="InterPro" id="IPR005898">
    <property type="entry name" value="Cyc_pep_transpt_SyrD/YojI"/>
</dbReference>
<dbReference type="PROSITE" id="PS50929">
    <property type="entry name" value="ABC_TM1F"/>
    <property type="match status" value="1"/>
</dbReference>
<dbReference type="Pfam" id="PF00664">
    <property type="entry name" value="ABC_membrane"/>
    <property type="match status" value="1"/>
</dbReference>
<evidence type="ECO:0000313" key="10">
    <source>
        <dbReference type="EMBL" id="MFD0749303.1"/>
    </source>
</evidence>
<feature type="transmembrane region" description="Helical" evidence="7">
    <location>
        <begin position="106"/>
        <end position="124"/>
    </location>
</feature>
<dbReference type="CDD" id="cd03228">
    <property type="entry name" value="ABCC_MRP_Like"/>
    <property type="match status" value="1"/>
</dbReference>
<reference evidence="11" key="1">
    <citation type="journal article" date="2019" name="Int. J. Syst. Evol. Microbiol.">
        <title>The Global Catalogue of Microorganisms (GCM) 10K type strain sequencing project: providing services to taxonomists for standard genome sequencing and annotation.</title>
        <authorList>
            <consortium name="The Broad Institute Genomics Platform"/>
            <consortium name="The Broad Institute Genome Sequencing Center for Infectious Disease"/>
            <person name="Wu L."/>
            <person name="Ma J."/>
        </authorList>
    </citation>
    <scope>NUCLEOTIDE SEQUENCE [LARGE SCALE GENOMIC DNA]</scope>
    <source>
        <strain evidence="11">CCUG 63418</strain>
    </source>
</reference>
<dbReference type="NCBIfam" id="TIGR01194">
    <property type="entry name" value="cyc_pep_trnsptr"/>
    <property type="match status" value="1"/>
</dbReference>
<dbReference type="InterPro" id="IPR039421">
    <property type="entry name" value="Type_1_exporter"/>
</dbReference>
<accession>A0ABW2YSB7</accession>
<dbReference type="Gene3D" id="3.40.50.300">
    <property type="entry name" value="P-loop containing nucleotide triphosphate hydrolases"/>
    <property type="match status" value="1"/>
</dbReference>
<keyword evidence="4" id="KW-0067">ATP-binding</keyword>
<feature type="domain" description="ABC transporter" evidence="8">
    <location>
        <begin position="311"/>
        <end position="522"/>
    </location>
</feature>
<keyword evidence="2 7" id="KW-0812">Transmembrane</keyword>
<evidence type="ECO:0000256" key="5">
    <source>
        <dbReference type="ARBA" id="ARBA00022989"/>
    </source>
</evidence>
<comment type="subcellular location">
    <subcellularLocation>
        <location evidence="1">Cell membrane</location>
        <topology evidence="1">Multi-pass membrane protein</topology>
    </subcellularLocation>
</comment>
<dbReference type="SUPFAM" id="SSF52540">
    <property type="entry name" value="P-loop containing nucleoside triphosphate hydrolases"/>
    <property type="match status" value="1"/>
</dbReference>
<evidence type="ECO:0000256" key="4">
    <source>
        <dbReference type="ARBA" id="ARBA00022840"/>
    </source>
</evidence>
<keyword evidence="11" id="KW-1185">Reference proteome</keyword>
<dbReference type="InterPro" id="IPR003593">
    <property type="entry name" value="AAA+_ATPase"/>
</dbReference>
<comment type="caution">
    <text evidence="10">The sequence shown here is derived from an EMBL/GenBank/DDBJ whole genome shotgun (WGS) entry which is preliminary data.</text>
</comment>
<dbReference type="InterPro" id="IPR036640">
    <property type="entry name" value="ABC1_TM_sf"/>
</dbReference>
<evidence type="ECO:0000259" key="9">
    <source>
        <dbReference type="PROSITE" id="PS50929"/>
    </source>
</evidence>